<keyword evidence="4 6" id="KW-1133">Transmembrane helix</keyword>
<feature type="transmembrane region" description="Helical" evidence="6">
    <location>
        <begin position="274"/>
        <end position="297"/>
    </location>
</feature>
<evidence type="ECO:0000256" key="1">
    <source>
        <dbReference type="ARBA" id="ARBA00004651"/>
    </source>
</evidence>
<evidence type="ECO:0000256" key="5">
    <source>
        <dbReference type="ARBA" id="ARBA00023136"/>
    </source>
</evidence>
<feature type="transmembrane region" description="Helical" evidence="6">
    <location>
        <begin position="240"/>
        <end position="262"/>
    </location>
</feature>
<comment type="subcellular location">
    <subcellularLocation>
        <location evidence="1">Cell membrane</location>
        <topology evidence="1">Multi-pass membrane protein</topology>
    </subcellularLocation>
</comment>
<evidence type="ECO:0000313" key="8">
    <source>
        <dbReference type="Proteomes" id="UP000023482"/>
    </source>
</evidence>
<accession>Z4WQA5</accession>
<sequence>MQIMASLLRKAETLYLRLYRFITLDMWLLSRDRLSLPLRFLVATLRVLYMTVSAYLKEGIGMLASSLSYSTVLSIVPMLAVIVGIAKGFGLQNDVRIALNNALPGHQVELDKTFAYVENYLQQVQGGLFIGVGLALLFYTVLMLISTIEDAFNRLWQAPHARPWTRRIINYLGAFVLFPLLLTISSGTTLFLSTLNHTYLSELKIISTLTSEILGLLPYVLIIFTFTVIYLLIPNVRVRFVPALIAGIVAGLSFQAFQALYINGVLWISRYNAIYGSFAAVPLALLWIQLSWIIVLLGAQISYAIQHVWHLNSPPTSVRLSRRYMDVILVVVTARIVQQFVSDSGVPYRAETLAKDCDLPLRQTQEALAQLLAMGIIVEVSYGREEVEGGYYHPNVAPEKLTLSYLLNAIDRLGSEAIPLHLEGVHQQAWVVRSHAYETLFHSAQDTLLRDLKQG</sequence>
<keyword evidence="8" id="KW-1185">Reference proteome</keyword>
<keyword evidence="5 6" id="KW-0472">Membrane</keyword>
<dbReference type="InterPro" id="IPR017039">
    <property type="entry name" value="Virul_fac_BrkB"/>
</dbReference>
<evidence type="ECO:0000256" key="2">
    <source>
        <dbReference type="ARBA" id="ARBA00022475"/>
    </source>
</evidence>
<dbReference type="PANTHER" id="PTHR30213:SF0">
    <property type="entry name" value="UPF0761 MEMBRANE PROTEIN YIHY"/>
    <property type="match status" value="1"/>
</dbReference>
<dbReference type="Pfam" id="PF03631">
    <property type="entry name" value="Virul_fac_BrkB"/>
    <property type="match status" value="1"/>
</dbReference>
<comment type="caution">
    <text evidence="7">The sequence shown here is derived from an EMBL/GenBank/DDBJ whole genome shotgun (WGS) entry which is preliminary data.</text>
</comment>
<name>Z4WQA5_9PORP</name>
<feature type="transmembrane region" description="Helical" evidence="6">
    <location>
        <begin position="128"/>
        <end position="148"/>
    </location>
</feature>
<evidence type="ECO:0000256" key="4">
    <source>
        <dbReference type="ARBA" id="ARBA00022989"/>
    </source>
</evidence>
<gene>
    <name evidence="7" type="ORF">HMPREF0636_0532</name>
</gene>
<proteinExistence type="predicted"/>
<evidence type="ECO:0000256" key="3">
    <source>
        <dbReference type="ARBA" id="ARBA00022692"/>
    </source>
</evidence>
<dbReference type="PATRIC" id="fig|887901.3.peg.1538"/>
<dbReference type="AlphaFoldDB" id="Z4WQA5"/>
<dbReference type="Proteomes" id="UP000023482">
    <property type="component" value="Unassembled WGS sequence"/>
</dbReference>
<evidence type="ECO:0000256" key="6">
    <source>
        <dbReference type="SAM" id="Phobius"/>
    </source>
</evidence>
<protein>
    <submittedName>
        <fullName evidence="7">Virulence factor BrkB</fullName>
    </submittedName>
</protein>
<reference evidence="7 8" key="1">
    <citation type="submission" date="2014-01" db="EMBL/GenBank/DDBJ databases">
        <authorList>
            <person name="Durkin A.S."/>
            <person name="McCorrison J."/>
            <person name="Torralba M."/>
            <person name="Gillis M."/>
            <person name="Haft D.H."/>
            <person name="Methe B."/>
            <person name="Sutton G."/>
            <person name="Nelson K.E."/>
        </authorList>
    </citation>
    <scope>NUCLEOTIDE SEQUENCE [LARGE SCALE GENOMIC DNA]</scope>
    <source>
        <strain evidence="7 8">ATCC 51270</strain>
    </source>
</reference>
<keyword evidence="2" id="KW-1003">Cell membrane</keyword>
<dbReference type="GO" id="GO:0005886">
    <property type="term" value="C:plasma membrane"/>
    <property type="evidence" value="ECO:0007669"/>
    <property type="project" value="UniProtKB-SubCell"/>
</dbReference>
<dbReference type="EMBL" id="JDFF01000024">
    <property type="protein sequence ID" value="EWC91443.1"/>
    <property type="molecule type" value="Genomic_DNA"/>
</dbReference>
<organism evidence="7 8">
    <name type="scientific">Porphyromonas catoniae ATCC 51270</name>
    <dbReference type="NCBI Taxonomy" id="887901"/>
    <lineage>
        <taxon>Bacteria</taxon>
        <taxon>Pseudomonadati</taxon>
        <taxon>Bacteroidota</taxon>
        <taxon>Bacteroidia</taxon>
        <taxon>Bacteroidales</taxon>
        <taxon>Porphyromonadaceae</taxon>
        <taxon>Porphyromonas</taxon>
    </lineage>
</organism>
<dbReference type="PANTHER" id="PTHR30213">
    <property type="entry name" value="INNER MEMBRANE PROTEIN YHJD"/>
    <property type="match status" value="1"/>
</dbReference>
<evidence type="ECO:0000313" key="7">
    <source>
        <dbReference type="EMBL" id="EWC91443.1"/>
    </source>
</evidence>
<dbReference type="NCBIfam" id="TIGR00765">
    <property type="entry name" value="yihY_not_rbn"/>
    <property type="match status" value="1"/>
</dbReference>
<keyword evidence="3 6" id="KW-0812">Transmembrane</keyword>
<feature type="transmembrane region" description="Helical" evidence="6">
    <location>
        <begin position="213"/>
        <end position="233"/>
    </location>
</feature>
<feature type="transmembrane region" description="Helical" evidence="6">
    <location>
        <begin position="168"/>
        <end position="193"/>
    </location>
</feature>
<feature type="transmembrane region" description="Helical" evidence="6">
    <location>
        <begin position="67"/>
        <end position="86"/>
    </location>
</feature>